<dbReference type="NCBIfam" id="NF005995">
    <property type="entry name" value="PRK08119.1"/>
    <property type="match status" value="1"/>
</dbReference>
<keyword evidence="9" id="KW-0282">Flagellum</keyword>
<dbReference type="EMBL" id="DTPE01000101">
    <property type="protein sequence ID" value="HGE74956.1"/>
    <property type="molecule type" value="Genomic_DNA"/>
</dbReference>
<proteinExistence type="inferred from homology"/>
<evidence type="ECO:0000256" key="2">
    <source>
        <dbReference type="ARBA" id="ARBA00009226"/>
    </source>
</evidence>
<feature type="domain" description="CheC-like protein" evidence="8">
    <location>
        <begin position="123"/>
        <end position="157"/>
    </location>
</feature>
<dbReference type="InterPro" id="IPR007597">
    <property type="entry name" value="CheC"/>
</dbReference>
<feature type="domain" description="Flagellar motor switch protein FliN-like C-terminal" evidence="7">
    <location>
        <begin position="269"/>
        <end position="339"/>
    </location>
</feature>
<dbReference type="GO" id="GO:0006935">
    <property type="term" value="P:chemotaxis"/>
    <property type="evidence" value="ECO:0007669"/>
    <property type="project" value="UniProtKB-KW"/>
</dbReference>
<dbReference type="GO" id="GO:0005886">
    <property type="term" value="C:plasma membrane"/>
    <property type="evidence" value="ECO:0007669"/>
    <property type="project" value="UniProtKB-SubCell"/>
</dbReference>
<comment type="similarity">
    <text evidence="2">Belongs to the FliN/MopA/SpaO family.</text>
</comment>
<sequence>MTGDKLSQEEVDSLLKDVELDLSDLEKDAIGEFGNISMGAAATAISTIVGKRVEITTPKVVETTVSNVRNLYKGLHVVTSIDYTKTLQGTNVFILEPHVVAVIADIMMGGTGQNVNDELDEIKLSAIGEAMNQMMGSAATSLSEIIKDGIEIAPPKIEKIDFNDPNVQFPPVYEGQNVVVVKFRMKVNDLVEGSLIQLMSPTFAKHFSSFLISTIKSSSGEKQFKDETLVDDSKAEAPTSKNSEKIKKVELQEFDDQENLHISAQKIEMLLDIPLEISVELGRSKMNLKQILELGSGSLVELDKLTGEPVDILVNGKKVAKGEVVVVGENFGVKITQILSKKERLYSLK</sequence>
<evidence type="ECO:0000313" key="9">
    <source>
        <dbReference type="EMBL" id="HGE74956.1"/>
    </source>
</evidence>
<keyword evidence="3" id="KW-1003">Cell membrane</keyword>
<dbReference type="Gene3D" id="3.40.1550.10">
    <property type="entry name" value="CheC-like"/>
    <property type="match status" value="1"/>
</dbReference>
<feature type="domain" description="CheC-like protein" evidence="8">
    <location>
        <begin position="26"/>
        <end position="61"/>
    </location>
</feature>
<evidence type="ECO:0000256" key="5">
    <source>
        <dbReference type="ARBA" id="ARBA00022779"/>
    </source>
</evidence>
<dbReference type="InterPro" id="IPR001172">
    <property type="entry name" value="FliN_T3SS_HrcQb"/>
</dbReference>
<evidence type="ECO:0000259" key="7">
    <source>
        <dbReference type="Pfam" id="PF01052"/>
    </source>
</evidence>
<protein>
    <submittedName>
        <fullName evidence="9">Flagellar motor switch phosphatase FliY</fullName>
    </submittedName>
</protein>
<dbReference type="InterPro" id="IPR051469">
    <property type="entry name" value="FliN/MopA/SpaO"/>
</dbReference>
<dbReference type="SUPFAM" id="SSF101801">
    <property type="entry name" value="Surface presentation of antigens (SPOA)"/>
    <property type="match status" value="1"/>
</dbReference>
<dbReference type="SUPFAM" id="SSF103039">
    <property type="entry name" value="CheC-like"/>
    <property type="match status" value="1"/>
</dbReference>
<dbReference type="InterPro" id="IPR012826">
    <property type="entry name" value="FliN"/>
</dbReference>
<comment type="caution">
    <text evidence="9">The sequence shown here is derived from an EMBL/GenBank/DDBJ whole genome shotgun (WGS) entry which is preliminary data.</text>
</comment>
<dbReference type="PANTHER" id="PTHR43484:SF1">
    <property type="entry name" value="FLAGELLAR MOTOR SWITCH PROTEIN FLIN"/>
    <property type="match status" value="1"/>
</dbReference>
<dbReference type="PRINTS" id="PR00956">
    <property type="entry name" value="FLGMOTORFLIN"/>
</dbReference>
<evidence type="ECO:0000256" key="4">
    <source>
        <dbReference type="ARBA" id="ARBA00022500"/>
    </source>
</evidence>
<dbReference type="GO" id="GO:0016787">
    <property type="term" value="F:hydrolase activity"/>
    <property type="evidence" value="ECO:0007669"/>
    <property type="project" value="InterPro"/>
</dbReference>
<keyword evidence="9" id="KW-0966">Cell projection</keyword>
<dbReference type="PANTHER" id="PTHR43484">
    <property type="match status" value="1"/>
</dbReference>
<dbReference type="AlphaFoldDB" id="A0A7V3VSZ6"/>
<evidence type="ECO:0000256" key="3">
    <source>
        <dbReference type="ARBA" id="ARBA00022475"/>
    </source>
</evidence>
<dbReference type="GO" id="GO:0009425">
    <property type="term" value="C:bacterial-type flagellum basal body"/>
    <property type="evidence" value="ECO:0007669"/>
    <property type="project" value="InterPro"/>
</dbReference>
<keyword evidence="5" id="KW-0283">Flagellar rotation</keyword>
<comment type="subcellular location">
    <subcellularLocation>
        <location evidence="1">Cell membrane</location>
        <topology evidence="1">Peripheral membrane protein</topology>
        <orientation evidence="1">Cytoplasmic side</orientation>
    </subcellularLocation>
</comment>
<keyword evidence="4" id="KW-0145">Chemotaxis</keyword>
<keyword evidence="6" id="KW-0472">Membrane</keyword>
<evidence type="ECO:0000259" key="8">
    <source>
        <dbReference type="Pfam" id="PF04509"/>
    </source>
</evidence>
<organism evidence="9">
    <name type="scientific">Mesoaciditoga lauensis</name>
    <dbReference type="NCBI Taxonomy" id="1495039"/>
    <lineage>
        <taxon>Bacteria</taxon>
        <taxon>Thermotogati</taxon>
        <taxon>Thermotogota</taxon>
        <taxon>Thermotogae</taxon>
        <taxon>Mesoaciditogales</taxon>
        <taxon>Mesoaciditogaceae</taxon>
        <taxon>Mesoaciditoga</taxon>
    </lineage>
</organism>
<dbReference type="CDD" id="cd17907">
    <property type="entry name" value="FliY_FliN-Y"/>
    <property type="match status" value="1"/>
</dbReference>
<dbReference type="Gene3D" id="2.30.330.10">
    <property type="entry name" value="SpoA-like"/>
    <property type="match status" value="1"/>
</dbReference>
<dbReference type="InterPro" id="IPR001543">
    <property type="entry name" value="FliN-like_C"/>
</dbReference>
<keyword evidence="9" id="KW-0969">Cilium</keyword>
<dbReference type="Pfam" id="PF01052">
    <property type="entry name" value="FliMN_C"/>
    <property type="match status" value="1"/>
</dbReference>
<dbReference type="InterPro" id="IPR028976">
    <property type="entry name" value="CheC-like_sf"/>
</dbReference>
<name>A0A7V3VSZ6_9BACT</name>
<dbReference type="GO" id="GO:0003774">
    <property type="term" value="F:cytoskeletal motor activity"/>
    <property type="evidence" value="ECO:0007669"/>
    <property type="project" value="InterPro"/>
</dbReference>
<dbReference type="GO" id="GO:0071973">
    <property type="term" value="P:bacterial-type flagellum-dependent cell motility"/>
    <property type="evidence" value="ECO:0007669"/>
    <property type="project" value="InterPro"/>
</dbReference>
<dbReference type="NCBIfam" id="TIGR02480">
    <property type="entry name" value="fliN"/>
    <property type="match status" value="1"/>
</dbReference>
<evidence type="ECO:0000256" key="1">
    <source>
        <dbReference type="ARBA" id="ARBA00004413"/>
    </source>
</evidence>
<reference evidence="9" key="1">
    <citation type="journal article" date="2020" name="mSystems">
        <title>Genome- and Community-Level Interaction Insights into Carbon Utilization and Element Cycling Functions of Hydrothermarchaeota in Hydrothermal Sediment.</title>
        <authorList>
            <person name="Zhou Z."/>
            <person name="Liu Y."/>
            <person name="Xu W."/>
            <person name="Pan J."/>
            <person name="Luo Z.H."/>
            <person name="Li M."/>
        </authorList>
    </citation>
    <scope>NUCLEOTIDE SEQUENCE [LARGE SCALE GENOMIC DNA]</scope>
    <source>
        <strain evidence="9">SpSt-966</strain>
    </source>
</reference>
<dbReference type="InterPro" id="IPR036429">
    <property type="entry name" value="SpoA-like_sf"/>
</dbReference>
<dbReference type="Pfam" id="PF04509">
    <property type="entry name" value="CheC"/>
    <property type="match status" value="2"/>
</dbReference>
<accession>A0A7V3VSZ6</accession>
<evidence type="ECO:0000256" key="6">
    <source>
        <dbReference type="ARBA" id="ARBA00023136"/>
    </source>
</evidence>
<gene>
    <name evidence="9" type="primary">fliY</name>
    <name evidence="9" type="ORF">ENX73_02395</name>
</gene>